<accession>A0ABR2T7L2</accession>
<dbReference type="EMBL" id="JBBPBN010000008">
    <property type="protein sequence ID" value="KAK9033491.1"/>
    <property type="molecule type" value="Genomic_DNA"/>
</dbReference>
<evidence type="ECO:0000313" key="3">
    <source>
        <dbReference type="Proteomes" id="UP001396334"/>
    </source>
</evidence>
<reference evidence="2 3" key="1">
    <citation type="journal article" date="2024" name="G3 (Bethesda)">
        <title>Genome assembly of Hibiscus sabdariffa L. provides insights into metabolisms of medicinal natural products.</title>
        <authorList>
            <person name="Kim T."/>
        </authorList>
    </citation>
    <scope>NUCLEOTIDE SEQUENCE [LARGE SCALE GENOMIC DNA]</scope>
    <source>
        <strain evidence="2">TK-2024</strain>
        <tissue evidence="2">Old leaves</tissue>
    </source>
</reference>
<name>A0ABR2T7L2_9ROSI</name>
<gene>
    <name evidence="2" type="ORF">V6N11_018522</name>
</gene>
<sequence>MPAEMSAWAGPVVSIRDIPFVILFKSDYQSTPKDVPMETNIDLVAVTEEATLEELKEPKPFEDMRGRTTIGQGSRKPNPTGVGAIKIQQKGKRPFKVLRVHDVFNTELSKSLHGDHEDPSRGSANCLSRVLLMGGAVLMGEQRSSIQSWEQAEVPWEFKD</sequence>
<organism evidence="2 3">
    <name type="scientific">Hibiscus sabdariffa</name>
    <name type="common">roselle</name>
    <dbReference type="NCBI Taxonomy" id="183260"/>
    <lineage>
        <taxon>Eukaryota</taxon>
        <taxon>Viridiplantae</taxon>
        <taxon>Streptophyta</taxon>
        <taxon>Embryophyta</taxon>
        <taxon>Tracheophyta</taxon>
        <taxon>Spermatophyta</taxon>
        <taxon>Magnoliopsida</taxon>
        <taxon>eudicotyledons</taxon>
        <taxon>Gunneridae</taxon>
        <taxon>Pentapetalae</taxon>
        <taxon>rosids</taxon>
        <taxon>malvids</taxon>
        <taxon>Malvales</taxon>
        <taxon>Malvaceae</taxon>
        <taxon>Malvoideae</taxon>
        <taxon>Hibiscus</taxon>
    </lineage>
</organism>
<proteinExistence type="predicted"/>
<feature type="region of interest" description="Disordered" evidence="1">
    <location>
        <begin position="58"/>
        <end position="82"/>
    </location>
</feature>
<evidence type="ECO:0000256" key="1">
    <source>
        <dbReference type="SAM" id="MobiDB-lite"/>
    </source>
</evidence>
<protein>
    <submittedName>
        <fullName evidence="2">Uncharacterized protein</fullName>
    </submittedName>
</protein>
<evidence type="ECO:0000313" key="2">
    <source>
        <dbReference type="EMBL" id="KAK9033491.1"/>
    </source>
</evidence>
<dbReference type="Proteomes" id="UP001396334">
    <property type="component" value="Unassembled WGS sequence"/>
</dbReference>
<keyword evidence="3" id="KW-1185">Reference proteome</keyword>
<comment type="caution">
    <text evidence="2">The sequence shown here is derived from an EMBL/GenBank/DDBJ whole genome shotgun (WGS) entry which is preliminary data.</text>
</comment>